<dbReference type="EMBL" id="MU277206">
    <property type="protein sequence ID" value="KAI0062771.1"/>
    <property type="molecule type" value="Genomic_DNA"/>
</dbReference>
<protein>
    <submittedName>
        <fullName evidence="1">Uncharacterized protein</fullName>
    </submittedName>
</protein>
<proteinExistence type="predicted"/>
<organism evidence="1 2">
    <name type="scientific">Artomyces pyxidatus</name>
    <dbReference type="NCBI Taxonomy" id="48021"/>
    <lineage>
        <taxon>Eukaryota</taxon>
        <taxon>Fungi</taxon>
        <taxon>Dikarya</taxon>
        <taxon>Basidiomycota</taxon>
        <taxon>Agaricomycotina</taxon>
        <taxon>Agaricomycetes</taxon>
        <taxon>Russulales</taxon>
        <taxon>Auriscalpiaceae</taxon>
        <taxon>Artomyces</taxon>
    </lineage>
</organism>
<accession>A0ACB8T3P6</accession>
<reference evidence="1" key="1">
    <citation type="submission" date="2021-03" db="EMBL/GenBank/DDBJ databases">
        <authorList>
            <consortium name="DOE Joint Genome Institute"/>
            <person name="Ahrendt S."/>
            <person name="Looney B.P."/>
            <person name="Miyauchi S."/>
            <person name="Morin E."/>
            <person name="Drula E."/>
            <person name="Courty P.E."/>
            <person name="Chicoki N."/>
            <person name="Fauchery L."/>
            <person name="Kohler A."/>
            <person name="Kuo A."/>
            <person name="Labutti K."/>
            <person name="Pangilinan J."/>
            <person name="Lipzen A."/>
            <person name="Riley R."/>
            <person name="Andreopoulos W."/>
            <person name="He G."/>
            <person name="Johnson J."/>
            <person name="Barry K.W."/>
            <person name="Grigoriev I.V."/>
            <person name="Nagy L."/>
            <person name="Hibbett D."/>
            <person name="Henrissat B."/>
            <person name="Matheny P.B."/>
            <person name="Labbe J."/>
            <person name="Martin F."/>
        </authorList>
    </citation>
    <scope>NUCLEOTIDE SEQUENCE</scope>
    <source>
        <strain evidence="1">HHB10654</strain>
    </source>
</reference>
<evidence type="ECO:0000313" key="2">
    <source>
        <dbReference type="Proteomes" id="UP000814140"/>
    </source>
</evidence>
<name>A0ACB8T3P6_9AGAM</name>
<sequence length="79" mass="8652">GLQTFRFKAAVEALPALLHASVILFFVGMVEFLFPINKTVAYVLLSFVSIGTLLYLALTILPVIWPNSPYATPLSPVMV</sequence>
<feature type="non-terminal residue" evidence="1">
    <location>
        <position position="79"/>
    </location>
</feature>
<evidence type="ECO:0000313" key="1">
    <source>
        <dbReference type="EMBL" id="KAI0062771.1"/>
    </source>
</evidence>
<reference evidence="1" key="2">
    <citation type="journal article" date="2022" name="New Phytol.">
        <title>Evolutionary transition to the ectomycorrhizal habit in the genomes of a hyperdiverse lineage of mushroom-forming fungi.</title>
        <authorList>
            <person name="Looney B."/>
            <person name="Miyauchi S."/>
            <person name="Morin E."/>
            <person name="Drula E."/>
            <person name="Courty P.E."/>
            <person name="Kohler A."/>
            <person name="Kuo A."/>
            <person name="LaButti K."/>
            <person name="Pangilinan J."/>
            <person name="Lipzen A."/>
            <person name="Riley R."/>
            <person name="Andreopoulos W."/>
            <person name="He G."/>
            <person name="Johnson J."/>
            <person name="Nolan M."/>
            <person name="Tritt A."/>
            <person name="Barry K.W."/>
            <person name="Grigoriev I.V."/>
            <person name="Nagy L.G."/>
            <person name="Hibbett D."/>
            <person name="Henrissat B."/>
            <person name="Matheny P.B."/>
            <person name="Labbe J."/>
            <person name="Martin F.M."/>
        </authorList>
    </citation>
    <scope>NUCLEOTIDE SEQUENCE</scope>
    <source>
        <strain evidence="1">HHB10654</strain>
    </source>
</reference>
<comment type="caution">
    <text evidence="1">The sequence shown here is derived from an EMBL/GenBank/DDBJ whole genome shotgun (WGS) entry which is preliminary data.</text>
</comment>
<dbReference type="Proteomes" id="UP000814140">
    <property type="component" value="Unassembled WGS sequence"/>
</dbReference>
<keyword evidence="2" id="KW-1185">Reference proteome</keyword>
<gene>
    <name evidence="1" type="ORF">BV25DRAFT_1779874</name>
</gene>
<feature type="non-terminal residue" evidence="1">
    <location>
        <position position="1"/>
    </location>
</feature>